<proteinExistence type="predicted"/>
<evidence type="ECO:0000313" key="1">
    <source>
        <dbReference type="EMBL" id="KAK5625801.1"/>
    </source>
</evidence>
<accession>A0AAN7UHD4</accession>
<sequence length="110" mass="12242">MPLVHDLVQKEDPILHRFQAQGGKMTRDNTHWPRVVDAPHATFQMTNIVLATMRTGLRPYTSDSGASSSGDSPTPTRINEFTRYHWYSCVMCRSSEIVFSAGASIVSDNG</sequence>
<name>A0AAN7UHD4_9PEZI</name>
<protein>
    <submittedName>
        <fullName evidence="1">Uncharacterized protein</fullName>
    </submittedName>
</protein>
<comment type="caution">
    <text evidence="1">The sequence shown here is derived from an EMBL/GenBank/DDBJ whole genome shotgun (WGS) entry which is preliminary data.</text>
</comment>
<dbReference type="Proteomes" id="UP001305414">
    <property type="component" value="Unassembled WGS sequence"/>
</dbReference>
<evidence type="ECO:0000313" key="2">
    <source>
        <dbReference type="Proteomes" id="UP001305414"/>
    </source>
</evidence>
<organism evidence="1 2">
    <name type="scientific">Xylaria bambusicola</name>
    <dbReference type="NCBI Taxonomy" id="326684"/>
    <lineage>
        <taxon>Eukaryota</taxon>
        <taxon>Fungi</taxon>
        <taxon>Dikarya</taxon>
        <taxon>Ascomycota</taxon>
        <taxon>Pezizomycotina</taxon>
        <taxon>Sordariomycetes</taxon>
        <taxon>Xylariomycetidae</taxon>
        <taxon>Xylariales</taxon>
        <taxon>Xylariaceae</taxon>
        <taxon>Xylaria</taxon>
    </lineage>
</organism>
<reference evidence="1 2" key="1">
    <citation type="submission" date="2023-10" db="EMBL/GenBank/DDBJ databases">
        <title>Draft genome sequence of Xylaria bambusicola isolate GMP-LS, the root and basal stem rot pathogen of sugarcane in Indonesia.</title>
        <authorList>
            <person name="Selvaraj P."/>
            <person name="Muralishankar V."/>
            <person name="Muruganantham S."/>
            <person name="Sp S."/>
            <person name="Haryani S."/>
            <person name="Lau K.J.X."/>
            <person name="Naqvi N.I."/>
        </authorList>
    </citation>
    <scope>NUCLEOTIDE SEQUENCE [LARGE SCALE GENOMIC DNA]</scope>
    <source>
        <strain evidence="1">GMP-LS</strain>
    </source>
</reference>
<gene>
    <name evidence="1" type="ORF">RRF57_001517</name>
</gene>
<dbReference type="AlphaFoldDB" id="A0AAN7UHD4"/>
<dbReference type="EMBL" id="JAWHQM010000002">
    <property type="protein sequence ID" value="KAK5625801.1"/>
    <property type="molecule type" value="Genomic_DNA"/>
</dbReference>
<keyword evidence="2" id="KW-1185">Reference proteome</keyword>